<dbReference type="RefSeq" id="WP_179564098.1">
    <property type="nucleotide sequence ID" value="NZ_JACBZY010000001.1"/>
</dbReference>
<keyword evidence="2" id="KW-0472">Membrane</keyword>
<gene>
    <name evidence="3" type="ORF">BJ979_000066</name>
</gene>
<keyword evidence="4" id="KW-1185">Reference proteome</keyword>
<evidence type="ECO:0000313" key="3">
    <source>
        <dbReference type="EMBL" id="NYG97440.1"/>
    </source>
</evidence>
<reference evidence="3 4" key="1">
    <citation type="submission" date="2020-07" db="EMBL/GenBank/DDBJ databases">
        <title>Sequencing the genomes of 1000 actinobacteria strains.</title>
        <authorList>
            <person name="Klenk H.-P."/>
        </authorList>
    </citation>
    <scope>NUCLEOTIDE SEQUENCE [LARGE SCALE GENOMIC DNA]</scope>
    <source>
        <strain evidence="3 4">DSM 23141</strain>
    </source>
</reference>
<feature type="region of interest" description="Disordered" evidence="1">
    <location>
        <begin position="44"/>
        <end position="65"/>
    </location>
</feature>
<keyword evidence="2" id="KW-1133">Transmembrane helix</keyword>
<organism evidence="3 4">
    <name type="scientific">Schumannella luteola</name>
    <dbReference type="NCBI Taxonomy" id="472059"/>
    <lineage>
        <taxon>Bacteria</taxon>
        <taxon>Bacillati</taxon>
        <taxon>Actinomycetota</taxon>
        <taxon>Actinomycetes</taxon>
        <taxon>Micrococcales</taxon>
        <taxon>Microbacteriaceae</taxon>
        <taxon>Schumannella</taxon>
    </lineage>
</organism>
<keyword evidence="2" id="KW-0812">Transmembrane</keyword>
<protein>
    <recommendedName>
        <fullName evidence="5">DUF4232 domain-containing protein</fullName>
    </recommendedName>
</protein>
<dbReference type="AlphaFoldDB" id="A0A852Y7S9"/>
<evidence type="ECO:0000256" key="1">
    <source>
        <dbReference type="SAM" id="MobiDB-lite"/>
    </source>
</evidence>
<accession>A0A852Y7S9</accession>
<name>A0A852Y7S9_9MICO</name>
<comment type="caution">
    <text evidence="3">The sequence shown here is derived from an EMBL/GenBank/DDBJ whole genome shotgun (WGS) entry which is preliminary data.</text>
</comment>
<evidence type="ECO:0000256" key="2">
    <source>
        <dbReference type="SAM" id="Phobius"/>
    </source>
</evidence>
<dbReference type="EMBL" id="JACBZY010000001">
    <property type="protein sequence ID" value="NYG97440.1"/>
    <property type="molecule type" value="Genomic_DNA"/>
</dbReference>
<feature type="transmembrane region" description="Helical" evidence="2">
    <location>
        <begin position="20"/>
        <end position="38"/>
    </location>
</feature>
<sequence>MSTPEHPRPLPPEVYRRRRLLVFGGIAVVIIVIALIVWPRGNGDAAGGKSPSPSPTVSKGLGDLNPSGKASGAAAATCAPSAITVTAVLDKTNFAADQQPQMSMQITNSSASACSVDVGTAAQEFTITSGDDRIWGSKDCQTDPTNDVRTIDAGQSLSTAALAWERVRSDPATCDQTNRTPATGGGATYRLQVKLGQIESEQLLFVLA</sequence>
<dbReference type="Proteomes" id="UP000553888">
    <property type="component" value="Unassembled WGS sequence"/>
</dbReference>
<proteinExistence type="predicted"/>
<evidence type="ECO:0008006" key="5">
    <source>
        <dbReference type="Google" id="ProtNLM"/>
    </source>
</evidence>
<evidence type="ECO:0000313" key="4">
    <source>
        <dbReference type="Proteomes" id="UP000553888"/>
    </source>
</evidence>